<organism evidence="4 5">
    <name type="scientific">Metallumcola ferriviriculae</name>
    <dbReference type="NCBI Taxonomy" id="3039180"/>
    <lineage>
        <taxon>Bacteria</taxon>
        <taxon>Bacillati</taxon>
        <taxon>Bacillota</taxon>
        <taxon>Clostridia</taxon>
        <taxon>Neomoorellales</taxon>
        <taxon>Desulfitibacteraceae</taxon>
        <taxon>Metallumcola</taxon>
    </lineage>
</organism>
<dbReference type="PANTHER" id="PTHR33392">
    <property type="entry name" value="POLYISOPRENYL-TEICHOIC ACID--PEPTIDOGLYCAN TEICHOIC ACID TRANSFERASE TAGU"/>
    <property type="match status" value="1"/>
</dbReference>
<dbReference type="Proteomes" id="UP001329915">
    <property type="component" value="Chromosome"/>
</dbReference>
<keyword evidence="2" id="KW-0812">Transmembrane</keyword>
<protein>
    <submittedName>
        <fullName evidence="4">LCP family protein</fullName>
    </submittedName>
</protein>
<dbReference type="Gene3D" id="3.40.630.190">
    <property type="entry name" value="LCP protein"/>
    <property type="match status" value="1"/>
</dbReference>
<proteinExistence type="inferred from homology"/>
<evidence type="ECO:0000313" key="5">
    <source>
        <dbReference type="Proteomes" id="UP001329915"/>
    </source>
</evidence>
<accession>A0AAU0UL07</accession>
<dbReference type="InterPro" id="IPR004474">
    <property type="entry name" value="LytR_CpsA_psr"/>
</dbReference>
<evidence type="ECO:0000256" key="2">
    <source>
        <dbReference type="SAM" id="Phobius"/>
    </source>
</evidence>
<dbReference type="Pfam" id="PF03816">
    <property type="entry name" value="LytR_cpsA_psr"/>
    <property type="match status" value="1"/>
</dbReference>
<keyword evidence="2" id="KW-0472">Membrane</keyword>
<dbReference type="InterPro" id="IPR050922">
    <property type="entry name" value="LytR/CpsA/Psr_CW_biosynth"/>
</dbReference>
<evidence type="ECO:0000313" key="4">
    <source>
        <dbReference type="EMBL" id="WRO20849.1"/>
    </source>
</evidence>
<comment type="similarity">
    <text evidence="1">Belongs to the LytR/CpsA/Psr (LCP) family.</text>
</comment>
<sequence length="298" mass="33415">MTKKDDEQFLKNFMVWFLGGLIFLGTFFFGLAYFIDEHAPKQPRVSQEEGQNQKDDTPNVDKMNILVLGIDSRDNDFRGRTDTMMVAGINPDAGEISLVSIPRDTRVKIKGAWDKINAAYVYGGEEMAQKTVEDLLDISIDYYAIVDFRGFVRLVDIVGGIEVDVPINMVYKAEGINLTKGQQTLNGEDALAYSRFRGTVEGDIGRAKRQQQVIKLLIEEMFQARNIFKAPALIDAVKENVETDIPITEMAKLAKVGKNLSSTTVNSQVLDGTNEKISGIWYYLIKESSIQEAHKLLS</sequence>
<reference evidence="4 5" key="1">
    <citation type="submission" date="2023-04" db="EMBL/GenBank/DDBJ databases">
        <authorList>
            <person name="Hsu D."/>
        </authorList>
    </citation>
    <scope>NUCLEOTIDE SEQUENCE [LARGE SCALE GENOMIC DNA]</scope>
    <source>
        <strain evidence="4 5">MK1</strain>
    </source>
</reference>
<dbReference type="EMBL" id="CP121694">
    <property type="protein sequence ID" value="WRO20849.1"/>
    <property type="molecule type" value="Genomic_DNA"/>
</dbReference>
<evidence type="ECO:0000256" key="1">
    <source>
        <dbReference type="ARBA" id="ARBA00006068"/>
    </source>
</evidence>
<keyword evidence="5" id="KW-1185">Reference proteome</keyword>
<name>A0AAU0UL07_9FIRM</name>
<feature type="transmembrane region" description="Helical" evidence="2">
    <location>
        <begin position="12"/>
        <end position="35"/>
    </location>
</feature>
<gene>
    <name evidence="4" type="ORF">MFMK1_000639</name>
</gene>
<dbReference type="NCBIfam" id="TIGR00350">
    <property type="entry name" value="lytR_cpsA_psr"/>
    <property type="match status" value="1"/>
</dbReference>
<dbReference type="PANTHER" id="PTHR33392:SF6">
    <property type="entry name" value="POLYISOPRENYL-TEICHOIC ACID--PEPTIDOGLYCAN TEICHOIC ACID TRANSFERASE TAGU"/>
    <property type="match status" value="1"/>
</dbReference>
<keyword evidence="2" id="KW-1133">Transmembrane helix</keyword>
<dbReference type="RefSeq" id="WP_366923726.1">
    <property type="nucleotide sequence ID" value="NZ_CP121694.1"/>
</dbReference>
<dbReference type="AlphaFoldDB" id="A0AAU0UL07"/>
<feature type="domain" description="Cell envelope-related transcriptional attenuator" evidence="3">
    <location>
        <begin position="80"/>
        <end position="221"/>
    </location>
</feature>
<evidence type="ECO:0000259" key="3">
    <source>
        <dbReference type="Pfam" id="PF03816"/>
    </source>
</evidence>
<dbReference type="KEGG" id="dbc:MFMK1_000639"/>